<keyword evidence="2" id="KW-0175">Coiled coil</keyword>
<dbReference type="EMBL" id="NKXS01007695">
    <property type="protein sequence ID" value="PIM99267.1"/>
    <property type="molecule type" value="Genomic_DNA"/>
</dbReference>
<evidence type="ECO:0000256" key="2">
    <source>
        <dbReference type="ARBA" id="ARBA00023054"/>
    </source>
</evidence>
<comment type="caution">
    <text evidence="4">The sequence shown here is derived from an EMBL/GenBank/DDBJ whole genome shotgun (WGS) entry which is preliminary data.</text>
</comment>
<keyword evidence="5" id="KW-1185">Reference proteome</keyword>
<feature type="region of interest" description="Disordered" evidence="3">
    <location>
        <begin position="264"/>
        <end position="314"/>
    </location>
</feature>
<evidence type="ECO:0000313" key="5">
    <source>
        <dbReference type="Proteomes" id="UP000231279"/>
    </source>
</evidence>
<dbReference type="InterPro" id="IPR008587">
    <property type="entry name" value="FPP_plant"/>
</dbReference>
<protein>
    <submittedName>
        <fullName evidence="4">Uncharacterized protein</fullName>
    </submittedName>
</protein>
<feature type="region of interest" description="Disordered" evidence="3">
    <location>
        <begin position="25"/>
        <end position="58"/>
    </location>
</feature>
<feature type="region of interest" description="Disordered" evidence="3">
    <location>
        <begin position="106"/>
        <end position="126"/>
    </location>
</feature>
<gene>
    <name evidence="4" type="ORF">CDL12_28242</name>
</gene>
<name>A0A2G9G1V3_9LAMI</name>
<dbReference type="PANTHER" id="PTHR31580:SF22">
    <property type="entry name" value="FILAMENT-LIKE PLANT PROTEIN 7"/>
    <property type="match status" value="1"/>
</dbReference>
<evidence type="ECO:0000313" key="4">
    <source>
        <dbReference type="EMBL" id="PIM99267.1"/>
    </source>
</evidence>
<comment type="similarity">
    <text evidence="1">Belongs to the FPP family.</text>
</comment>
<feature type="compositionally biased region" description="Basic and acidic residues" evidence="3">
    <location>
        <begin position="301"/>
        <end position="314"/>
    </location>
</feature>
<evidence type="ECO:0000256" key="3">
    <source>
        <dbReference type="SAM" id="MobiDB-lite"/>
    </source>
</evidence>
<dbReference type="PANTHER" id="PTHR31580">
    <property type="entry name" value="FILAMENT-LIKE PLANT PROTEIN 4"/>
    <property type="match status" value="1"/>
</dbReference>
<organism evidence="4 5">
    <name type="scientific">Handroanthus impetiginosus</name>
    <dbReference type="NCBI Taxonomy" id="429701"/>
    <lineage>
        <taxon>Eukaryota</taxon>
        <taxon>Viridiplantae</taxon>
        <taxon>Streptophyta</taxon>
        <taxon>Embryophyta</taxon>
        <taxon>Tracheophyta</taxon>
        <taxon>Spermatophyta</taxon>
        <taxon>Magnoliopsida</taxon>
        <taxon>eudicotyledons</taxon>
        <taxon>Gunneridae</taxon>
        <taxon>Pentapetalae</taxon>
        <taxon>asterids</taxon>
        <taxon>lamiids</taxon>
        <taxon>Lamiales</taxon>
        <taxon>Bignoniaceae</taxon>
        <taxon>Crescentiina</taxon>
        <taxon>Tabebuia alliance</taxon>
        <taxon>Handroanthus</taxon>
    </lineage>
</organism>
<dbReference type="AlphaFoldDB" id="A0A2G9G1V3"/>
<evidence type="ECO:0000256" key="1">
    <source>
        <dbReference type="ARBA" id="ARBA00005921"/>
    </source>
</evidence>
<dbReference type="Pfam" id="PF05911">
    <property type="entry name" value="FPP"/>
    <property type="match status" value="1"/>
</dbReference>
<feature type="compositionally biased region" description="Basic and acidic residues" evidence="3">
    <location>
        <begin position="264"/>
        <end position="275"/>
    </location>
</feature>
<sequence>MVMGAPDMNLMDDFEEMEKLAIVSGDFPGGSSHHSSEQGNGRIFGPSGSPPGSPKPKPGIEMVPVRIDDLLKLILQHCQQLQKNPHQVLEDMKVALEHNTSDTAIFKGKTSTNHPDASDSPQVGFQTSPNKSFISDASDTGNDDNVSTAKKIDQNVSASMHKILELLEEINMKSEDNHVSESSRNKNSATPAEYICRVFQWKTAQFSSVLQQLLETCNDLQNGTADVGQFIRLVASTLDWVTNHCFSLQDVSSMKNAVRTHLDWDESRSESEVDSRSANQYSEPSRQREDMSYLPLNGEHSSFDTEPNAKEEAERLNIQPEKTQCSVMDSEDGLQPQIVESEGFMDIIDNLQSEMEAMTMKRSKGNTGDQIEKQEITETNLEWSNDLENDLENNKDNSSIKRQEGTSNDLKILLKSETSKGVTDDGKPWEKQLRNDWEITTASEKLAECQETILNLGKQLKALASPRKTALFDKVKSTQADSVVTSISISTCERNVSWRLSLLDNMLAEDNN</sequence>
<reference evidence="5" key="1">
    <citation type="journal article" date="2018" name="Gigascience">
        <title>Genome assembly of the Pink Ipe (Handroanthus impetiginosus, Bignoniaceae), a highly valued, ecologically keystone Neotropical timber forest tree.</title>
        <authorList>
            <person name="Silva-Junior O.B."/>
            <person name="Grattapaglia D."/>
            <person name="Novaes E."/>
            <person name="Collevatti R.G."/>
        </authorList>
    </citation>
    <scope>NUCLEOTIDE SEQUENCE [LARGE SCALE GENOMIC DNA]</scope>
    <source>
        <strain evidence="5">cv. UFG-1</strain>
    </source>
</reference>
<accession>A0A2G9G1V3</accession>
<feature type="compositionally biased region" description="Polar residues" evidence="3">
    <location>
        <begin position="109"/>
        <end position="126"/>
    </location>
</feature>
<proteinExistence type="inferred from homology"/>
<dbReference type="STRING" id="429701.A0A2G9G1V3"/>
<feature type="compositionally biased region" description="Pro residues" evidence="3">
    <location>
        <begin position="48"/>
        <end position="57"/>
    </location>
</feature>
<dbReference type="Proteomes" id="UP000231279">
    <property type="component" value="Unassembled WGS sequence"/>
</dbReference>
<dbReference type="OrthoDB" id="1917992at2759"/>